<dbReference type="InterPro" id="IPR022028">
    <property type="entry name" value="DUF3604"/>
</dbReference>
<protein>
    <submittedName>
        <fullName evidence="2">DUF3604 domain-containing protein</fullName>
    </submittedName>
</protein>
<keyword evidence="3" id="KW-1185">Reference proteome</keyword>
<keyword evidence="1" id="KW-0732">Signal</keyword>
<evidence type="ECO:0000256" key="1">
    <source>
        <dbReference type="SAM" id="SignalP"/>
    </source>
</evidence>
<gene>
    <name evidence="2" type="ORF">E3W66_09565</name>
</gene>
<name>A0A4Y8UHI6_9GAMM</name>
<accession>A0A4Y8UHI6</accession>
<organism evidence="2 3">
    <name type="scientific">Gammaproteobacteria bacterium LSUCC0057</name>
    <dbReference type="NCBI Taxonomy" id="2559237"/>
    <lineage>
        <taxon>Bacteria</taxon>
        <taxon>Pseudomonadati</taxon>
        <taxon>Pseudomonadota</taxon>
        <taxon>Gammaproteobacteria</taxon>
        <taxon>Cellvibrionales</taxon>
        <taxon>Porticoccaceae</taxon>
        <taxon>SAR92 clade</taxon>
    </lineage>
</organism>
<proteinExistence type="predicted"/>
<reference evidence="2 3" key="1">
    <citation type="submission" date="2019-03" db="EMBL/GenBank/DDBJ databases">
        <title>Draft genome of Gammaproteobacteria bacterium LSUCC0057, a member of the SAR92 clade.</title>
        <authorList>
            <person name="Lanclos V.C."/>
            <person name="Doiron C."/>
            <person name="Henson M.W."/>
            <person name="Thrash J.C."/>
        </authorList>
    </citation>
    <scope>NUCLEOTIDE SEQUENCE [LARGE SCALE GENOMIC DNA]</scope>
    <source>
        <strain evidence="2 3">LSUCC0057</strain>
    </source>
</reference>
<dbReference type="Gene3D" id="3.20.20.140">
    <property type="entry name" value="Metal-dependent hydrolases"/>
    <property type="match status" value="1"/>
</dbReference>
<comment type="caution">
    <text evidence="2">The sequence shown here is derived from an EMBL/GenBank/DDBJ whole genome shotgun (WGS) entry which is preliminary data.</text>
</comment>
<dbReference type="Pfam" id="PF12228">
    <property type="entry name" value="DUF3604"/>
    <property type="match status" value="1"/>
</dbReference>
<sequence>MKHLPSLTSIVTALGAAALTLAPAALAPVVYADTAETGSEYSPWLGRDFPDQLLFGDTHLHTSFSYDAGMVGDKLGPDAAYRFAKGETVTASFGARAKLRRPLDFLLVSDHSESMGLAPMLRESNPLATEDPIGSQMYAKIQQGDPVGAYKIYALTRKRGEFPLHRNEVLRPMWERQLAAAEAHYQPGVFTTLMGYEFTSAINMNNLHRVVMFRDGADKVGQMMPFSQADSPDPEQLWSHLADYEQRTGGRVMAIPHNGNLSNGMLFADSTVSGTPLSADYAARRQRWEPVYEVTQIKGDGEAHPLLSPDDEFADFVTWDRGNFGTVAKTAEMLPGEYAREALKRGLAFEATLGVNPFKFGMIGSTDSHTSLSTPDENNFFSKATPAEPNAGSYRYRGDIIQKYPASEDVSVASYESTAGGLVAAWSHANSREAIFDAFARKEVYATTGPRIAVRLFAGWQFGDQDHLLPDTAAVGYSKGVPMGGDLARPAGDQPLRLLISAQKDPDGANLDRVQVVKGWLDDSGQSHERVYNAVWSDQRRANSRGEIPALPSTVEGATYRNHYGSPSLSTVWQDPDFNPNQRAFYYLRVLEIETPTWLAYDRARYGSAADIPADAVMAHQERAYSSPIWYTP</sequence>
<feature type="chain" id="PRO_5021298197" evidence="1">
    <location>
        <begin position="28"/>
        <end position="633"/>
    </location>
</feature>
<dbReference type="Proteomes" id="UP000298133">
    <property type="component" value="Unassembled WGS sequence"/>
</dbReference>
<dbReference type="OrthoDB" id="543560at2"/>
<evidence type="ECO:0000313" key="3">
    <source>
        <dbReference type="Proteomes" id="UP000298133"/>
    </source>
</evidence>
<feature type="signal peptide" evidence="1">
    <location>
        <begin position="1"/>
        <end position="27"/>
    </location>
</feature>
<dbReference type="AlphaFoldDB" id="A0A4Y8UHI6"/>
<evidence type="ECO:0000313" key="2">
    <source>
        <dbReference type="EMBL" id="TFH67257.1"/>
    </source>
</evidence>
<dbReference type="EMBL" id="SPIA01000004">
    <property type="protein sequence ID" value="TFH67257.1"/>
    <property type="molecule type" value="Genomic_DNA"/>
</dbReference>